<dbReference type="RefSeq" id="XP_062709121.1">
    <property type="nucleotide sequence ID" value="XM_062853137.1"/>
</dbReference>
<reference evidence="2" key="2">
    <citation type="submission" date="2025-05" db="UniProtKB">
        <authorList>
            <consortium name="EnsemblMetazoa"/>
        </authorList>
    </citation>
    <scope>IDENTIFICATION</scope>
    <source>
        <strain evidence="2">Foshan</strain>
    </source>
</reference>
<dbReference type="Proteomes" id="UP000069940">
    <property type="component" value="Unassembled WGS sequence"/>
</dbReference>
<evidence type="ECO:0000259" key="1">
    <source>
        <dbReference type="Pfam" id="PF16064"/>
    </source>
</evidence>
<name>A0ABM1Y5S7_AEDAL</name>
<keyword evidence="3" id="KW-1185">Reference proteome</keyword>
<accession>A0ABM1Y5S7</accession>
<dbReference type="Pfam" id="PF16064">
    <property type="entry name" value="DUF4806"/>
    <property type="match status" value="1"/>
</dbReference>
<dbReference type="InterPro" id="IPR032071">
    <property type="entry name" value="DUF4806"/>
</dbReference>
<reference evidence="3" key="1">
    <citation type="journal article" date="2015" name="Proc. Natl. Acad. Sci. U.S.A.">
        <title>Genome sequence of the Asian Tiger mosquito, Aedes albopictus, reveals insights into its biology, genetics, and evolution.</title>
        <authorList>
            <person name="Chen X.G."/>
            <person name="Jiang X."/>
            <person name="Gu J."/>
            <person name="Xu M."/>
            <person name="Wu Y."/>
            <person name="Deng Y."/>
            <person name="Zhang C."/>
            <person name="Bonizzoni M."/>
            <person name="Dermauw W."/>
            <person name="Vontas J."/>
            <person name="Armbruster P."/>
            <person name="Huang X."/>
            <person name="Yang Y."/>
            <person name="Zhang H."/>
            <person name="He W."/>
            <person name="Peng H."/>
            <person name="Liu Y."/>
            <person name="Wu K."/>
            <person name="Chen J."/>
            <person name="Lirakis M."/>
            <person name="Topalis P."/>
            <person name="Van Leeuwen T."/>
            <person name="Hall A.B."/>
            <person name="Jiang X."/>
            <person name="Thorpe C."/>
            <person name="Mueller R.L."/>
            <person name="Sun C."/>
            <person name="Waterhouse R.M."/>
            <person name="Yan G."/>
            <person name="Tu Z.J."/>
            <person name="Fang X."/>
            <person name="James A.A."/>
        </authorList>
    </citation>
    <scope>NUCLEOTIDE SEQUENCE [LARGE SCALE GENOMIC DNA]</scope>
    <source>
        <strain evidence="3">Foshan</strain>
    </source>
</reference>
<protein>
    <recommendedName>
        <fullName evidence="1">DUF4806 domain-containing protein</fullName>
    </recommendedName>
</protein>
<evidence type="ECO:0000313" key="2">
    <source>
        <dbReference type="EnsemblMetazoa" id="AALFPA23_005993.P7746"/>
    </source>
</evidence>
<organism evidence="2 3">
    <name type="scientific">Aedes albopictus</name>
    <name type="common">Asian tiger mosquito</name>
    <name type="synonym">Stegomyia albopicta</name>
    <dbReference type="NCBI Taxonomy" id="7160"/>
    <lineage>
        <taxon>Eukaryota</taxon>
        <taxon>Metazoa</taxon>
        <taxon>Ecdysozoa</taxon>
        <taxon>Arthropoda</taxon>
        <taxon>Hexapoda</taxon>
        <taxon>Insecta</taxon>
        <taxon>Pterygota</taxon>
        <taxon>Neoptera</taxon>
        <taxon>Endopterygota</taxon>
        <taxon>Diptera</taxon>
        <taxon>Nematocera</taxon>
        <taxon>Culicoidea</taxon>
        <taxon>Culicidae</taxon>
        <taxon>Culicinae</taxon>
        <taxon>Aedini</taxon>
        <taxon>Aedes</taxon>
        <taxon>Stegomyia</taxon>
    </lineage>
</organism>
<dbReference type="GeneID" id="134288392"/>
<feature type="domain" description="DUF4806" evidence="1">
    <location>
        <begin position="96"/>
        <end position="188"/>
    </location>
</feature>
<proteinExistence type="predicted"/>
<sequence>MAKRGPKKRSAAALFDSIRTNVENDAAGKTFSDAAVQTDQSEFESAAGANLSDAKLNKCLTLLAHANAKLDALGSSGSSRCQHECQAIGVQKIPMEPVKSLRELELLEENTKQKEFVASMMASIGQLHGRKRYTGKGGSVCLQIVDYFFDRQFLLQCSWTGTGRKHSEQEQVLRKIPFSKFESTIKLFHQTVLQSDPEYSFDECKAFLHRCLRNAKQRFEEIGGVRKPAARKRKLRDANEQEEEYEEEIVEDESGQSSLMYVEDIDQVGGSRGVWEIIDIKRCRERCHAVAGDA</sequence>
<dbReference type="EnsemblMetazoa" id="AALFPA23_005993.R7746">
    <property type="protein sequence ID" value="AALFPA23_005993.P7746"/>
    <property type="gene ID" value="AALFPA23_005993"/>
</dbReference>
<evidence type="ECO:0000313" key="3">
    <source>
        <dbReference type="Proteomes" id="UP000069940"/>
    </source>
</evidence>